<name>A0A327YWR7_9ACTN</name>
<dbReference type="EMBL" id="QLMJ01000029">
    <property type="protein sequence ID" value="RAK25981.1"/>
    <property type="molecule type" value="Genomic_DNA"/>
</dbReference>
<dbReference type="AlphaFoldDB" id="A0A327YWR7"/>
<protein>
    <submittedName>
        <fullName evidence="1">Uncharacterized protein</fullName>
    </submittedName>
</protein>
<sequence>MAATIAFVSTSTPYDDDRHEYSRAALARLVLAHRARGLSETAGSLTVTRYDAYNGAGSRVSEATSLITLSERILISAVIYERERGSSWEDIGRYLDVTGPAAEERFAVAVEEWRTAFDVPYRLDETGRKRVPQLPTAAYDPRRVSRDLDLWAQVHLLLSDKHAVSGGLDPTGDEEPQPEPVWDEIDGRVQLHHLGTFLALLAGYTHHEPVDEGWDAVTKAVEAGGDEHAYAMAGVFESLDIRMTLDRDSALVFVLVANARSADLRLRINTLMDAFDRP</sequence>
<evidence type="ECO:0000313" key="1">
    <source>
        <dbReference type="EMBL" id="RAK25981.1"/>
    </source>
</evidence>
<gene>
    <name evidence="1" type="ORF">B0I29_12915</name>
</gene>
<accession>A0A327YWR7</accession>
<dbReference type="Proteomes" id="UP000249341">
    <property type="component" value="Unassembled WGS sequence"/>
</dbReference>
<comment type="caution">
    <text evidence="1">The sequence shown here is derived from an EMBL/GenBank/DDBJ whole genome shotgun (WGS) entry which is preliminary data.</text>
</comment>
<reference evidence="1 2" key="1">
    <citation type="submission" date="2018-06" db="EMBL/GenBank/DDBJ databases">
        <title>Genomic Encyclopedia of Type Strains, Phase III (KMG-III): the genomes of soil and plant-associated and newly described type strains.</title>
        <authorList>
            <person name="Whitman W."/>
        </authorList>
    </citation>
    <scope>NUCLEOTIDE SEQUENCE [LARGE SCALE GENOMIC DNA]</scope>
    <source>
        <strain evidence="1 2">CGMCC 4.7090</strain>
    </source>
</reference>
<dbReference type="OrthoDB" id="3294717at2"/>
<evidence type="ECO:0000313" key="2">
    <source>
        <dbReference type="Proteomes" id="UP000249341"/>
    </source>
</evidence>
<organism evidence="1 2">
    <name type="scientific">Actinoplanes lutulentus</name>
    <dbReference type="NCBI Taxonomy" id="1287878"/>
    <lineage>
        <taxon>Bacteria</taxon>
        <taxon>Bacillati</taxon>
        <taxon>Actinomycetota</taxon>
        <taxon>Actinomycetes</taxon>
        <taxon>Micromonosporales</taxon>
        <taxon>Micromonosporaceae</taxon>
        <taxon>Actinoplanes</taxon>
    </lineage>
</organism>
<proteinExistence type="predicted"/>
<keyword evidence="2" id="KW-1185">Reference proteome</keyword>